<dbReference type="SUPFAM" id="SSF109604">
    <property type="entry name" value="HD-domain/PDEase-like"/>
    <property type="match status" value="1"/>
</dbReference>
<evidence type="ECO:0000259" key="1">
    <source>
        <dbReference type="PROSITE" id="PS51832"/>
    </source>
</evidence>
<feature type="domain" description="HD-GYP" evidence="1">
    <location>
        <begin position="1"/>
        <end position="48"/>
    </location>
</feature>
<evidence type="ECO:0000313" key="2">
    <source>
        <dbReference type="EMBL" id="GAH35483.1"/>
    </source>
</evidence>
<gene>
    <name evidence="2" type="ORF">S03H2_20239</name>
</gene>
<dbReference type="Gene3D" id="1.10.3210.10">
    <property type="entry name" value="Hypothetical protein af1432"/>
    <property type="match status" value="1"/>
</dbReference>
<comment type="caution">
    <text evidence="2">The sequence shown here is derived from an EMBL/GenBank/DDBJ whole genome shotgun (WGS) entry which is preliminary data.</text>
</comment>
<sequence>MSSHRPYRSSFGVDLALNEIKENRGKLYDPEIVDVCLKLFTEKGFKFN</sequence>
<protein>
    <recommendedName>
        <fullName evidence="1">HD-GYP domain-containing protein</fullName>
    </recommendedName>
</protein>
<proteinExistence type="predicted"/>
<reference evidence="2" key="1">
    <citation type="journal article" date="2014" name="Front. Microbiol.">
        <title>High frequency of phylogenetically diverse reductive dehalogenase-homologous genes in deep subseafloor sedimentary metagenomes.</title>
        <authorList>
            <person name="Kawai M."/>
            <person name="Futagami T."/>
            <person name="Toyoda A."/>
            <person name="Takaki Y."/>
            <person name="Nishi S."/>
            <person name="Hori S."/>
            <person name="Arai W."/>
            <person name="Tsubouchi T."/>
            <person name="Morono Y."/>
            <person name="Uchiyama I."/>
            <person name="Ito T."/>
            <person name="Fujiyama A."/>
            <person name="Inagaki F."/>
            <person name="Takami H."/>
        </authorList>
    </citation>
    <scope>NUCLEOTIDE SEQUENCE</scope>
    <source>
        <strain evidence="2">Expedition CK06-06</strain>
    </source>
</reference>
<dbReference type="InterPro" id="IPR037522">
    <property type="entry name" value="HD_GYP_dom"/>
</dbReference>
<dbReference type="AlphaFoldDB" id="X1GR76"/>
<dbReference type="PROSITE" id="PS51832">
    <property type="entry name" value="HD_GYP"/>
    <property type="match status" value="1"/>
</dbReference>
<name>X1GR76_9ZZZZ</name>
<accession>X1GR76</accession>
<organism evidence="2">
    <name type="scientific">marine sediment metagenome</name>
    <dbReference type="NCBI Taxonomy" id="412755"/>
    <lineage>
        <taxon>unclassified sequences</taxon>
        <taxon>metagenomes</taxon>
        <taxon>ecological metagenomes</taxon>
    </lineage>
</organism>
<dbReference type="EMBL" id="BARU01010645">
    <property type="protein sequence ID" value="GAH35483.1"/>
    <property type="molecule type" value="Genomic_DNA"/>
</dbReference>